<protein>
    <submittedName>
        <fullName evidence="2">Uncharacterized protein</fullName>
    </submittedName>
</protein>
<feature type="compositionally biased region" description="Basic and acidic residues" evidence="1">
    <location>
        <begin position="535"/>
        <end position="546"/>
    </location>
</feature>
<dbReference type="Proteomes" id="UP000222295">
    <property type="component" value="Segment"/>
</dbReference>
<keyword evidence="3" id="KW-1185">Reference proteome</keyword>
<evidence type="ECO:0000313" key="2">
    <source>
        <dbReference type="EMBL" id="BAX03445.1"/>
    </source>
</evidence>
<reference evidence="2 3" key="1">
    <citation type="journal article" date="2017" name="Microbes Environ.">
        <title>Discovery and Complete Genome Sequence of a Bacteriophage from an Obligate Intracellular Symbiont of a Cellulolytic Protist in the Termite Gut.</title>
        <authorList>
            <person name="Pramono A.K."/>
            <person name="Kuwahara H."/>
            <person name="Itoh T."/>
            <person name="Toyoda A."/>
            <person name="Yamada A."/>
            <person name="Hongoh Y."/>
        </authorList>
    </citation>
    <scope>NUCLEOTIDE SEQUENCE [LARGE SCALE GENOMIC DNA]</scope>
    <source>
        <strain evidence="2">ProJPt-Bp1</strain>
    </source>
</reference>
<dbReference type="GeneID" id="65105602"/>
<sequence length="546" mass="60468">MGVYDQINEYDNIPSPSGGGYSSSGYTSSNVSGAAKWNPMFNPFPATANMAPEPDVNFSVPMKAQVAAAKEPFYGDLEKGIQMNGITNPHIIDHLSKNVLQPAEELAGKIAKLQERGIDATSQINALKLYLKGPFVKGELAKAKNMQDQIDTMSKQFEKMTGSQMKGLDNPNFLDPYDGGFEAMARRYHPSELEALEKKFRDTRDHSNDNEYGLTRGQAQRNLAGAHELHDEDTMAAVASEIMQKRFPDLAKKVDRGEALTKKEAQQVQNEVHKRIARMESDYVNQMAHTKHVPKERAPVTHIHMGNTYSEDGRGGPPALSELAVATFQAQRSGKHKPINDKIAQLYFGDNKSHSLDVVGGHGGVNNLNYTHVTNADAIYPGMTTKGKYNNAYSELIHHVKSSGAKILLNGNTHVDAHDGGRSVKGDLLISREQLENAYEAYRSRHPKQFGEKKHIFGVGVPFTGENHEENLKKFMDMVGGVKELGHASKPGKQLDDSQKMYSVKAFIRNPLADRLPHNIAMGQDIKAESQPSKIKAEQERVLNRR</sequence>
<accession>A0A1V1FSA2</accession>
<dbReference type="EMBL" id="AP017903">
    <property type="protein sequence ID" value="BAX03445.1"/>
    <property type="molecule type" value="Genomic_DNA"/>
</dbReference>
<dbReference type="RefSeq" id="YP_010088168.1">
    <property type="nucleotide sequence ID" value="NC_055706.1"/>
</dbReference>
<evidence type="ECO:0000256" key="1">
    <source>
        <dbReference type="SAM" id="MobiDB-lite"/>
    </source>
</evidence>
<organism evidence="2 3">
    <name type="scientific">Azobacteroides phage ProJPt-Bp1</name>
    <dbReference type="NCBI Taxonomy" id="1920526"/>
    <lineage>
        <taxon>Viruses</taxon>
        <taxon>Duplodnaviria</taxon>
        <taxon>Heunggongvirae</taxon>
        <taxon>Uroviricota</taxon>
        <taxon>Caudoviricetes</taxon>
        <taxon>Crassvirales</taxon>
        <taxon>Suoliviridae</taxon>
        <taxon>Dechshavirus</taxon>
        <taxon>Dechshavirus japanensis</taxon>
    </lineage>
</organism>
<name>A0A1V1FSA2_9CAUD</name>
<dbReference type="KEGG" id="vg:65105602"/>
<evidence type="ECO:0000313" key="3">
    <source>
        <dbReference type="Proteomes" id="UP000222295"/>
    </source>
</evidence>
<feature type="region of interest" description="Disordered" evidence="1">
    <location>
        <begin position="524"/>
        <end position="546"/>
    </location>
</feature>
<proteinExistence type="predicted"/>